<evidence type="ECO:0000313" key="2">
    <source>
        <dbReference type="Proteomes" id="UP000664795"/>
    </source>
</evidence>
<accession>A0A939JXJ4</accession>
<name>A0A939JXJ4_9BACT</name>
<reference evidence="1 2" key="1">
    <citation type="submission" date="2021-03" db="EMBL/GenBank/DDBJ databases">
        <title>Fibrella sp. HMF5036 genome sequencing and assembly.</title>
        <authorList>
            <person name="Kang H."/>
            <person name="Kim H."/>
            <person name="Bae S."/>
            <person name="Joh K."/>
        </authorList>
    </citation>
    <scope>NUCLEOTIDE SEQUENCE [LARGE SCALE GENOMIC DNA]</scope>
    <source>
        <strain evidence="1 2">HMF5036</strain>
    </source>
</reference>
<keyword evidence="2" id="KW-1185">Reference proteome</keyword>
<dbReference type="RefSeq" id="WP_207333366.1">
    <property type="nucleotide sequence ID" value="NZ_JAFMYU010000001.1"/>
</dbReference>
<dbReference type="EMBL" id="JAFMYU010000001">
    <property type="protein sequence ID" value="MBO0929393.1"/>
    <property type="molecule type" value="Genomic_DNA"/>
</dbReference>
<sequence length="46" mass="5114">MNLLRVCLLLLIDGVDPFRYPHFEGSRGETIIIGTGIGPWCTNDLP</sequence>
<comment type="caution">
    <text evidence="1">The sequence shown here is derived from an EMBL/GenBank/DDBJ whole genome shotgun (WGS) entry which is preliminary data.</text>
</comment>
<organism evidence="1 2">
    <name type="scientific">Fibrella aquatilis</name>
    <dbReference type="NCBI Taxonomy" id="2817059"/>
    <lineage>
        <taxon>Bacteria</taxon>
        <taxon>Pseudomonadati</taxon>
        <taxon>Bacteroidota</taxon>
        <taxon>Cytophagia</taxon>
        <taxon>Cytophagales</taxon>
        <taxon>Spirosomataceae</taxon>
        <taxon>Fibrella</taxon>
    </lineage>
</organism>
<gene>
    <name evidence="1" type="ORF">J2I48_00210</name>
</gene>
<dbReference type="AlphaFoldDB" id="A0A939JXJ4"/>
<evidence type="ECO:0000313" key="1">
    <source>
        <dbReference type="EMBL" id="MBO0929393.1"/>
    </source>
</evidence>
<protein>
    <submittedName>
        <fullName evidence="1">Uncharacterized protein</fullName>
    </submittedName>
</protein>
<proteinExistence type="predicted"/>
<dbReference type="Proteomes" id="UP000664795">
    <property type="component" value="Unassembled WGS sequence"/>
</dbReference>